<name>A0A0F9SDK6_9ZZZZ</name>
<organism evidence="1">
    <name type="scientific">marine sediment metagenome</name>
    <dbReference type="NCBI Taxonomy" id="412755"/>
    <lineage>
        <taxon>unclassified sequences</taxon>
        <taxon>metagenomes</taxon>
        <taxon>ecological metagenomes</taxon>
    </lineage>
</organism>
<gene>
    <name evidence="1" type="ORF">LCGC14_0466200</name>
</gene>
<dbReference type="EMBL" id="LAZR01000486">
    <property type="protein sequence ID" value="KKN66940.1"/>
    <property type="molecule type" value="Genomic_DNA"/>
</dbReference>
<dbReference type="SUPFAM" id="SSF56235">
    <property type="entry name" value="N-terminal nucleophile aminohydrolases (Ntn hydrolases)"/>
    <property type="match status" value="1"/>
</dbReference>
<evidence type="ECO:0000313" key="1">
    <source>
        <dbReference type="EMBL" id="KKN66940.1"/>
    </source>
</evidence>
<dbReference type="Gene3D" id="3.60.20.10">
    <property type="entry name" value="Glutamine Phosphoribosylpyrophosphate, subunit 1, domain 1"/>
    <property type="match status" value="1"/>
</dbReference>
<dbReference type="InterPro" id="IPR029055">
    <property type="entry name" value="Ntn_hydrolases_N"/>
</dbReference>
<dbReference type="AlphaFoldDB" id="A0A0F9SDK6"/>
<accession>A0A0F9SDK6</accession>
<sequence>MTCVIAYKEEGIVYLGWDSASISGQAIRKMGFAKVFSLGRFVIGTTGSIRMGQILRYHLTVETKPGLNDYRANHRYMVTQFIPEVRSCLKEYGYMYKENENEYMGEFLVVFRHNIYHINNDMQVGIYTDGFDVVGCGESYALAALKAMQFDPAFNGREKVEKALEIAAYYSTGVCEPFHFMERNAYADEGR</sequence>
<reference evidence="1" key="1">
    <citation type="journal article" date="2015" name="Nature">
        <title>Complex archaea that bridge the gap between prokaryotes and eukaryotes.</title>
        <authorList>
            <person name="Spang A."/>
            <person name="Saw J.H."/>
            <person name="Jorgensen S.L."/>
            <person name="Zaremba-Niedzwiedzka K."/>
            <person name="Martijn J."/>
            <person name="Lind A.E."/>
            <person name="van Eijk R."/>
            <person name="Schleper C."/>
            <person name="Guy L."/>
            <person name="Ettema T.J."/>
        </authorList>
    </citation>
    <scope>NUCLEOTIDE SEQUENCE</scope>
</reference>
<protein>
    <recommendedName>
        <fullName evidence="2">Proteasome endopeptidase complex</fullName>
    </recommendedName>
</protein>
<proteinExistence type="predicted"/>
<evidence type="ECO:0008006" key="2">
    <source>
        <dbReference type="Google" id="ProtNLM"/>
    </source>
</evidence>
<comment type="caution">
    <text evidence="1">The sequence shown here is derived from an EMBL/GenBank/DDBJ whole genome shotgun (WGS) entry which is preliminary data.</text>
</comment>